<name>A0A6I6JUW6_9BACT</name>
<dbReference type="InterPro" id="IPR038607">
    <property type="entry name" value="PhoD-like_sf"/>
</dbReference>
<reference evidence="1 2" key="1">
    <citation type="submission" date="2019-11" db="EMBL/GenBank/DDBJ databases">
        <authorList>
            <person name="Zheng R.K."/>
            <person name="Sun C.M."/>
        </authorList>
    </citation>
    <scope>NUCLEOTIDE SEQUENCE [LARGE SCALE GENOMIC DNA]</scope>
    <source>
        <strain evidence="1 2">WC007</strain>
    </source>
</reference>
<gene>
    <name evidence="1" type="ORF">GM418_14630</name>
</gene>
<dbReference type="PANTHER" id="PTHR37031">
    <property type="entry name" value="METALLOPHOSPHATASE BINDING DOMAIN PROTEIN"/>
    <property type="match status" value="1"/>
</dbReference>
<evidence type="ECO:0008006" key="3">
    <source>
        <dbReference type="Google" id="ProtNLM"/>
    </source>
</evidence>
<keyword evidence="2" id="KW-1185">Reference proteome</keyword>
<proteinExistence type="predicted"/>
<dbReference type="EMBL" id="CP046401">
    <property type="protein sequence ID" value="QGY44858.1"/>
    <property type="molecule type" value="Genomic_DNA"/>
</dbReference>
<dbReference type="Gene3D" id="3.60.21.70">
    <property type="entry name" value="PhoD-like phosphatase"/>
    <property type="match status" value="2"/>
</dbReference>
<organism evidence="1 2">
    <name type="scientific">Maribellus comscasis</name>
    <dbReference type="NCBI Taxonomy" id="2681766"/>
    <lineage>
        <taxon>Bacteria</taxon>
        <taxon>Pseudomonadati</taxon>
        <taxon>Bacteroidota</taxon>
        <taxon>Bacteroidia</taxon>
        <taxon>Marinilabiliales</taxon>
        <taxon>Prolixibacteraceae</taxon>
        <taxon>Maribellus</taxon>
    </lineage>
</organism>
<dbReference type="KEGG" id="mcos:GM418_14630"/>
<sequence>MPLNKTDILCGPIVRKVAPDEVSVWIALKTAAKVELTVWNGIISFKNNGEIVETPVGSVSQDTTQIGKFLHITVVRLSLSSDKLLQWGQLYSYNLKFTTSDNESRDFKSLNLVDDTDKDGKTTLSYESDQLPGFALPAPKIEDLKIIHGSCRNNDNLFEDALSFVDDIIKKNLADPVNRPQQLFMSGDQIYADSVVGALLGHLTNLGNNLLNDKETLPTNGKTPGTQERWPADANHFPAYIRRRLIDSEARFTTGATANHLISFGEFVGMYLSVWSDVSWPEEIDNLKNFEQAFNEIEETPKNFGAIFKRNLFDERSGKKAVFDDDVMKSCLDFLFGIQNNDILRSILSGKGTLDQRNQAKSSVLSFLDTAATPDEKKQKTEFINYLKEWIGPFYLNRDKDSKIIENKDKDKLKIIRQTLPKVRRMLANISTFMIFDDHDITDDWNLNPSWRDRVFTSPLGKAIVRNGMMAYALFQDWGNRADRYNREGHFFELETVLASEFNTGQFSDTLKSAFSEKGITLDSEKVEIKLLHTDEWLLQTTDNKDEFIIRKYKKNADDDDEILKVLGNPHAHLLNQISLLFKDEAENTTELEEHIDFLFGLDFQHRVQGSAGGRQQLPDNRSPLIKWHFTYEGAKHKILAIDNRTRRSFVKFHGAPGNLSFNGMTDLIPKNPTPKDDDVCFVIAPLPVLGPSVFDELIAPLAYKATDFLEFLSGGEEVKSGMKGTDPDAIEAWAFDPVSQEELLKRLAPFKRIIFLSGDVHYGSSQRLAYWTKGNEKATACFAQLTSSGFRNIMPAFIQKASQNFLNLQKTIRQNLRAERLGWTSHKINPQPIELPDNSKVFFLRHKLKESPVIIPVLGWPKGTKTGRSPDWSWRIENVLDSRKESDRPTVTQVKPLEETDDMMKNLQKIAIRHIEQAKKVNYTRQILFKTNLGLVSFEKSGNDVLHVIHSLYAVPFDGKPGKIQDHDIYTLHKIALEASENEKAPTLPDDKN</sequence>
<accession>A0A6I6JUW6</accession>
<dbReference type="PANTHER" id="PTHR37031:SF2">
    <property type="entry name" value="PHOD-LIKE PHOSPHATASE METALLOPHOSPHATASE DOMAIN-CONTAINING PROTEIN"/>
    <property type="match status" value="1"/>
</dbReference>
<dbReference type="AlphaFoldDB" id="A0A6I6JUW6"/>
<evidence type="ECO:0000313" key="1">
    <source>
        <dbReference type="EMBL" id="QGY44858.1"/>
    </source>
</evidence>
<dbReference type="RefSeq" id="WP_158867565.1">
    <property type="nucleotide sequence ID" value="NZ_CP046401.1"/>
</dbReference>
<dbReference type="Proteomes" id="UP000428260">
    <property type="component" value="Chromosome"/>
</dbReference>
<protein>
    <recommendedName>
        <fullName evidence="3">PhoD-like phosphatase metallophosphatase domain-containing protein</fullName>
    </recommendedName>
</protein>
<evidence type="ECO:0000313" key="2">
    <source>
        <dbReference type="Proteomes" id="UP000428260"/>
    </source>
</evidence>